<feature type="region of interest" description="Disordered" evidence="2">
    <location>
        <begin position="1"/>
        <end position="37"/>
    </location>
</feature>
<comment type="caution">
    <text evidence="3">The sequence shown here is derived from an EMBL/GenBank/DDBJ whole genome shotgun (WGS) entry which is preliminary data.</text>
</comment>
<feature type="coiled-coil region" evidence="1">
    <location>
        <begin position="357"/>
        <end position="384"/>
    </location>
</feature>
<feature type="compositionally biased region" description="Basic residues" evidence="2">
    <location>
        <begin position="1"/>
        <end position="12"/>
    </location>
</feature>
<evidence type="ECO:0000313" key="3">
    <source>
        <dbReference type="EMBL" id="KAA8915069.1"/>
    </source>
</evidence>
<protein>
    <recommendedName>
        <fullName evidence="5">F-box domain-containing protein</fullName>
    </recommendedName>
</protein>
<proteinExistence type="predicted"/>
<dbReference type="EMBL" id="VXIS01000001">
    <property type="protein sequence ID" value="KAA8915069.1"/>
    <property type="molecule type" value="Genomic_DNA"/>
</dbReference>
<reference evidence="3 4" key="1">
    <citation type="submission" date="2019-09" db="EMBL/GenBank/DDBJ databases">
        <title>Draft genome of the ectomycorrhizal ascomycete Sphaerosporella brunnea.</title>
        <authorList>
            <consortium name="DOE Joint Genome Institute"/>
            <person name="Benucci G.M."/>
            <person name="Marozzi G."/>
            <person name="Antonielli L."/>
            <person name="Sanchez S."/>
            <person name="Marco P."/>
            <person name="Wang X."/>
            <person name="Falini L.B."/>
            <person name="Barry K."/>
            <person name="Haridas S."/>
            <person name="Lipzen A."/>
            <person name="Labutti K."/>
            <person name="Grigoriev I.V."/>
            <person name="Murat C."/>
            <person name="Martin F."/>
            <person name="Albertini E."/>
            <person name="Donnini D."/>
            <person name="Bonito G."/>
        </authorList>
    </citation>
    <scope>NUCLEOTIDE SEQUENCE [LARGE SCALE GENOMIC DNA]</scope>
    <source>
        <strain evidence="3 4">Sb_GMNB300</strain>
    </source>
</reference>
<organism evidence="3 4">
    <name type="scientific">Sphaerosporella brunnea</name>
    <dbReference type="NCBI Taxonomy" id="1250544"/>
    <lineage>
        <taxon>Eukaryota</taxon>
        <taxon>Fungi</taxon>
        <taxon>Dikarya</taxon>
        <taxon>Ascomycota</taxon>
        <taxon>Pezizomycotina</taxon>
        <taxon>Pezizomycetes</taxon>
        <taxon>Pezizales</taxon>
        <taxon>Pyronemataceae</taxon>
        <taxon>Sphaerosporella</taxon>
    </lineage>
</organism>
<dbReference type="Proteomes" id="UP000326924">
    <property type="component" value="Unassembled WGS sequence"/>
</dbReference>
<name>A0A5J5FCX9_9PEZI</name>
<evidence type="ECO:0000256" key="2">
    <source>
        <dbReference type="SAM" id="MobiDB-lite"/>
    </source>
</evidence>
<keyword evidence="1" id="KW-0175">Coiled coil</keyword>
<keyword evidence="4" id="KW-1185">Reference proteome</keyword>
<gene>
    <name evidence="3" type="ORF">FN846DRAFT_901639</name>
</gene>
<accession>A0A5J5FCX9</accession>
<evidence type="ECO:0008006" key="5">
    <source>
        <dbReference type="Google" id="ProtNLM"/>
    </source>
</evidence>
<evidence type="ECO:0000313" key="4">
    <source>
        <dbReference type="Proteomes" id="UP000326924"/>
    </source>
</evidence>
<evidence type="ECO:0000256" key="1">
    <source>
        <dbReference type="SAM" id="Coils"/>
    </source>
</evidence>
<sequence length="389" mass="43735">MVRQGAHNRKKQGAPAKAKSFNMSPRRNPFSKVAPKPDAPPKDLLAFPVEILENIFESLDSFKTATALATTCKLLGSVYQSSKGRICFGILRYDPVLQGNTQSFYDKAMELFEAQLNGGSEDFGQTIDRLLRTGGLDVVNAVLKNAKVVNTTTEYIISVSNVQVDLGWSKKSVQAFQTYGEEVIRGTLYDLWLEIALGRKLKQRFFNGQKRSPAHPHNQAITADFCARMTVADLTHFGFPDASVVLPPEYNMRHLQWLISNDNLFFVRSFVFAAEERHAAEQRAEQRAAERRAAEQRAAEQRAAAATWQLYKSPQPANLWEPAVIEKDIGEALSIEELYKKLSHEWKAERKELVARVAGLEESDAALRKEVSSLKKKVANLESKHGRKR</sequence>
<dbReference type="AlphaFoldDB" id="A0A5J5FCX9"/>
<dbReference type="InParanoid" id="A0A5J5FCX9"/>